<gene>
    <name evidence="2" type="ORF">K8W16_03980</name>
</gene>
<keyword evidence="1" id="KW-1133">Transmembrane helix</keyword>
<reference evidence="2" key="2">
    <citation type="submission" date="2021-09" db="EMBL/GenBank/DDBJ databases">
        <authorList>
            <person name="Gilroy R."/>
        </authorList>
    </citation>
    <scope>NUCLEOTIDE SEQUENCE</scope>
    <source>
        <strain evidence="2">ChiGjej2B2-19336</strain>
    </source>
</reference>
<feature type="non-terminal residue" evidence="2">
    <location>
        <position position="1"/>
    </location>
</feature>
<comment type="caution">
    <text evidence="2">The sequence shown here is derived from an EMBL/GenBank/DDBJ whole genome shotgun (WGS) entry which is preliminary data.</text>
</comment>
<dbReference type="RefSeq" id="WP_304121340.1">
    <property type="nucleotide sequence ID" value="NZ_DYZA01000075.1"/>
</dbReference>
<protein>
    <submittedName>
        <fullName evidence="2">Uncharacterized protein</fullName>
    </submittedName>
</protein>
<accession>A0A921AV92</accession>
<evidence type="ECO:0000256" key="1">
    <source>
        <dbReference type="SAM" id="Phobius"/>
    </source>
</evidence>
<keyword evidence="1" id="KW-0812">Transmembrane</keyword>
<organism evidence="2 3">
    <name type="scientific">Mailhella massiliensis</name>
    <dbReference type="NCBI Taxonomy" id="1903261"/>
    <lineage>
        <taxon>Bacteria</taxon>
        <taxon>Pseudomonadati</taxon>
        <taxon>Thermodesulfobacteriota</taxon>
        <taxon>Desulfovibrionia</taxon>
        <taxon>Desulfovibrionales</taxon>
        <taxon>Desulfovibrionaceae</taxon>
        <taxon>Mailhella</taxon>
    </lineage>
</organism>
<reference evidence="2" key="1">
    <citation type="journal article" date="2021" name="PeerJ">
        <title>Extensive microbial diversity within the chicken gut microbiome revealed by metagenomics and culture.</title>
        <authorList>
            <person name="Gilroy R."/>
            <person name="Ravi A."/>
            <person name="Getino M."/>
            <person name="Pursley I."/>
            <person name="Horton D.L."/>
            <person name="Alikhan N.F."/>
            <person name="Baker D."/>
            <person name="Gharbi K."/>
            <person name="Hall N."/>
            <person name="Watson M."/>
            <person name="Adriaenssens E.M."/>
            <person name="Foster-Nyarko E."/>
            <person name="Jarju S."/>
            <person name="Secka A."/>
            <person name="Antonio M."/>
            <person name="Oren A."/>
            <person name="Chaudhuri R.R."/>
            <person name="La Ragione R."/>
            <person name="Hildebrand F."/>
            <person name="Pallen M.J."/>
        </authorList>
    </citation>
    <scope>NUCLEOTIDE SEQUENCE</scope>
    <source>
        <strain evidence="2">ChiGjej2B2-19336</strain>
    </source>
</reference>
<dbReference type="AlphaFoldDB" id="A0A921AV92"/>
<sequence length="163" mass="16519">LRLPVSPVSSGEGASAPSPFLFINYLFSQEKNMSSARVRTEKELGEALKEEKDTIEIEGDLRRKVIKIKATGKVACVVAIGAIGVAVVATLAIVPTGGTSAPATGVLLPAAIAFGGGIGGISVACTAVSIAVAAGGVGALNTLREYDLSEKDGVVILKRSKGK</sequence>
<evidence type="ECO:0000313" key="2">
    <source>
        <dbReference type="EMBL" id="HJD96788.1"/>
    </source>
</evidence>
<dbReference type="Proteomes" id="UP000698963">
    <property type="component" value="Unassembled WGS sequence"/>
</dbReference>
<proteinExistence type="predicted"/>
<dbReference type="EMBL" id="DYZA01000075">
    <property type="protein sequence ID" value="HJD96788.1"/>
    <property type="molecule type" value="Genomic_DNA"/>
</dbReference>
<feature type="transmembrane region" description="Helical" evidence="1">
    <location>
        <begin position="106"/>
        <end position="134"/>
    </location>
</feature>
<feature type="transmembrane region" description="Helical" evidence="1">
    <location>
        <begin position="72"/>
        <end position="94"/>
    </location>
</feature>
<evidence type="ECO:0000313" key="3">
    <source>
        <dbReference type="Proteomes" id="UP000698963"/>
    </source>
</evidence>
<name>A0A921AV92_9BACT</name>
<keyword evidence="1" id="KW-0472">Membrane</keyword>